<comment type="caution">
    <text evidence="12">Lacks conserved residue(s) required for the propagation of feature annotation.</text>
</comment>
<organism evidence="13 14">
    <name type="scientific">Eschrichtius robustus</name>
    <name type="common">California gray whale</name>
    <name type="synonym">Eschrichtius gibbosus</name>
    <dbReference type="NCBI Taxonomy" id="9764"/>
    <lineage>
        <taxon>Eukaryota</taxon>
        <taxon>Metazoa</taxon>
        <taxon>Chordata</taxon>
        <taxon>Craniata</taxon>
        <taxon>Vertebrata</taxon>
        <taxon>Euteleostomi</taxon>
        <taxon>Mammalia</taxon>
        <taxon>Eutheria</taxon>
        <taxon>Laurasiatheria</taxon>
        <taxon>Artiodactyla</taxon>
        <taxon>Whippomorpha</taxon>
        <taxon>Cetacea</taxon>
        <taxon>Mysticeti</taxon>
        <taxon>Eschrichtiidae</taxon>
        <taxon>Eschrichtius</taxon>
    </lineage>
</organism>
<comment type="catalytic activity">
    <reaction evidence="10">
        <text>N-acetyl-L-methionine + H2O = L-methionine + acetate</text>
        <dbReference type="Rhea" id="RHEA:67440"/>
        <dbReference type="ChEBI" id="CHEBI:15377"/>
        <dbReference type="ChEBI" id="CHEBI:30089"/>
        <dbReference type="ChEBI" id="CHEBI:57844"/>
        <dbReference type="ChEBI" id="CHEBI:71670"/>
    </reaction>
    <physiologicalReaction direction="left-to-right" evidence="10">
        <dbReference type="Rhea" id="RHEA:67441"/>
    </physiologicalReaction>
</comment>
<dbReference type="PANTHER" id="PTHR10819">
    <property type="entry name" value="PHOSPHOTRIESTERASE-RELATED"/>
    <property type="match status" value="1"/>
</dbReference>
<protein>
    <recommendedName>
        <fullName evidence="8">N-acetyltaurine hydrolase</fullName>
    </recommendedName>
    <alternativeName>
        <fullName evidence="9">Phosphotriesterase-related protein</fullName>
    </alternativeName>
</protein>
<comment type="catalytic activity">
    <reaction evidence="7">
        <text>N-acetyltaurine + H2O = taurine + acetate</text>
        <dbReference type="Rhea" id="RHEA:81107"/>
        <dbReference type="ChEBI" id="CHEBI:15377"/>
        <dbReference type="ChEBI" id="CHEBI:30089"/>
        <dbReference type="ChEBI" id="CHEBI:133737"/>
        <dbReference type="ChEBI" id="CHEBI:507393"/>
    </reaction>
    <physiologicalReaction direction="left-to-right" evidence="7">
        <dbReference type="Rhea" id="RHEA:81108"/>
    </physiologicalReaction>
</comment>
<comment type="catalytic activity">
    <reaction evidence="6">
        <text>N-acetyl-L-valine + H2O = L-valine + acetate</text>
        <dbReference type="Rhea" id="RHEA:81123"/>
        <dbReference type="ChEBI" id="CHEBI:15377"/>
        <dbReference type="ChEBI" id="CHEBI:30089"/>
        <dbReference type="ChEBI" id="CHEBI:57762"/>
        <dbReference type="ChEBI" id="CHEBI:133716"/>
    </reaction>
    <physiologicalReaction direction="left-to-right" evidence="6">
        <dbReference type="Rhea" id="RHEA:81124"/>
    </physiologicalReaction>
</comment>
<evidence type="ECO:0000256" key="4">
    <source>
        <dbReference type="ARBA" id="ARBA00047923"/>
    </source>
</evidence>
<sequence>MLLERRHVKGLNLHMTEVFKQAFKSIMRCLKYFSHKSNVSFKCSVYGVLLFRMIKHSFLEHLLVPSEMSSLSGKVQTVLGLVEPSKLGRTLTHEHLTMTFDCSYYPPPPCHEVISNEPITMKNLFWIQKNPYSHRENLQLNQETEAVKEELLDFKAKGGGALVENTTTGISRDVQTLKRLAEETGVHIISGAGFYVDATHSSETRAMSVEQLTDVLVNEILHGADGTSIKCGVIGEIGCSWPLTESERKVLQATAHAQAKLGCPVIIHPGRNRSAPFQIIRVLQEAGADISKTVMSHLDRTLLDKRELLEFAQLGCYLEYDLFGSELFHYQFNPDIDMPNDNKRIKRVRLLVDEGYEDRILMAHDIHTKHRLTKYGGHGYSHILTNIVPKMLFRGITEAALDKILIENPKQWLTFK</sequence>
<dbReference type="SUPFAM" id="SSF51556">
    <property type="entry name" value="Metallo-dependent hydrolases"/>
    <property type="match status" value="1"/>
</dbReference>
<feature type="binding site" evidence="11">
    <location>
        <position position="95"/>
    </location>
    <ligand>
        <name>a divalent metal cation</name>
        <dbReference type="ChEBI" id="CHEBI:60240"/>
        <label>1</label>
    </ligand>
</feature>
<evidence type="ECO:0000256" key="2">
    <source>
        <dbReference type="ARBA" id="ARBA00022801"/>
    </source>
</evidence>
<dbReference type="GO" id="GO:0016788">
    <property type="term" value="F:hydrolase activity, acting on ester bonds"/>
    <property type="evidence" value="ECO:0007669"/>
    <property type="project" value="InterPro"/>
</dbReference>
<name>A0AB34GV18_ESCRO</name>
<comment type="caution">
    <text evidence="13">The sequence shown here is derived from an EMBL/GenBank/DDBJ whole genome shotgun (WGS) entry which is preliminary data.</text>
</comment>
<keyword evidence="1 11" id="KW-0479">Metal-binding</keyword>
<dbReference type="PROSITE" id="PS51347">
    <property type="entry name" value="PHOSPHOTRIESTERASE_2"/>
    <property type="match status" value="1"/>
</dbReference>
<evidence type="ECO:0000256" key="7">
    <source>
        <dbReference type="ARBA" id="ARBA00049044"/>
    </source>
</evidence>
<dbReference type="EMBL" id="JAIQCJ010002090">
    <property type="protein sequence ID" value="KAJ8782797.1"/>
    <property type="molecule type" value="Genomic_DNA"/>
</dbReference>
<evidence type="ECO:0000256" key="8">
    <source>
        <dbReference type="ARBA" id="ARBA00049742"/>
    </source>
</evidence>
<dbReference type="Pfam" id="PF02126">
    <property type="entry name" value="PTE"/>
    <property type="match status" value="1"/>
</dbReference>
<dbReference type="InterPro" id="IPR001559">
    <property type="entry name" value="Phosphotriesterase"/>
</dbReference>
<dbReference type="InterPro" id="IPR032466">
    <property type="entry name" value="Metal_Hydrolase"/>
</dbReference>
<dbReference type="PANTHER" id="PTHR10819:SF3">
    <property type="entry name" value="PHOSPHOTRIESTERASE-RELATED PROTEIN"/>
    <property type="match status" value="1"/>
</dbReference>
<dbReference type="PROSITE" id="PS01322">
    <property type="entry name" value="PHOSPHOTRIESTERASE_1"/>
    <property type="match status" value="1"/>
</dbReference>
<keyword evidence="2" id="KW-0378">Hydrolase</keyword>
<comment type="catalytic activity">
    <reaction evidence="4">
        <text>N-acetyl-L-leucine + H2O = L-leucine + acetate</text>
        <dbReference type="Rhea" id="RHEA:81115"/>
        <dbReference type="ChEBI" id="CHEBI:15377"/>
        <dbReference type="ChEBI" id="CHEBI:30089"/>
        <dbReference type="ChEBI" id="CHEBI:57427"/>
        <dbReference type="ChEBI" id="CHEBI:58270"/>
    </reaction>
    <physiologicalReaction direction="left-to-right" evidence="4">
        <dbReference type="Rhea" id="RHEA:81116"/>
    </physiologicalReaction>
</comment>
<dbReference type="Proteomes" id="UP001159641">
    <property type="component" value="Unassembled WGS sequence"/>
</dbReference>
<evidence type="ECO:0000256" key="10">
    <source>
        <dbReference type="ARBA" id="ARBA00093204"/>
    </source>
</evidence>
<comment type="cofactor">
    <cofactor evidence="11">
        <name>a divalent metal cation</name>
        <dbReference type="ChEBI" id="CHEBI:60240"/>
    </cofactor>
    <text evidence="11">Binds 2 divalent metal cations per subunit.</text>
</comment>
<accession>A0AB34GV18</accession>
<proteinExistence type="inferred from homology"/>
<dbReference type="CDD" id="cd00530">
    <property type="entry name" value="PTE"/>
    <property type="match status" value="1"/>
</dbReference>
<evidence type="ECO:0000256" key="1">
    <source>
        <dbReference type="ARBA" id="ARBA00022723"/>
    </source>
</evidence>
<gene>
    <name evidence="13" type="ORF">J1605_009879</name>
</gene>
<evidence type="ECO:0000256" key="11">
    <source>
        <dbReference type="PIRSR" id="PIRSR601559-52"/>
    </source>
</evidence>
<evidence type="ECO:0000313" key="13">
    <source>
        <dbReference type="EMBL" id="KAJ8782797.1"/>
    </source>
</evidence>
<dbReference type="GO" id="GO:0008270">
    <property type="term" value="F:zinc ion binding"/>
    <property type="evidence" value="ECO:0007669"/>
    <property type="project" value="InterPro"/>
</dbReference>
<feature type="binding site" evidence="11">
    <location>
        <position position="365"/>
    </location>
    <ligand>
        <name>a divalent metal cation</name>
        <dbReference type="ChEBI" id="CHEBI:60240"/>
        <label>1</label>
    </ligand>
</feature>
<feature type="binding site" evidence="11">
    <location>
        <position position="297"/>
    </location>
    <ligand>
        <name>a divalent metal cation</name>
        <dbReference type="ChEBI" id="CHEBI:60240"/>
        <label>2</label>
    </ligand>
</feature>
<dbReference type="Gene3D" id="3.20.20.140">
    <property type="entry name" value="Metal-dependent hydrolases"/>
    <property type="match status" value="1"/>
</dbReference>
<dbReference type="InterPro" id="IPR017947">
    <property type="entry name" value="AryldialkylPase_Zn-BS"/>
</dbReference>
<feature type="binding site" evidence="11">
    <location>
        <position position="236"/>
    </location>
    <ligand>
        <name>a divalent metal cation</name>
        <dbReference type="ChEBI" id="CHEBI:60240"/>
        <label>2</label>
    </ligand>
</feature>
<comment type="catalytic activity">
    <reaction evidence="3">
        <text>N-acetyl-L-isoleucine + H2O = L-isoleucine + acetate</text>
        <dbReference type="Rhea" id="RHEA:81119"/>
        <dbReference type="ChEBI" id="CHEBI:15377"/>
        <dbReference type="ChEBI" id="CHEBI:30089"/>
        <dbReference type="ChEBI" id="CHEBI:58045"/>
        <dbReference type="ChEBI" id="CHEBI:133735"/>
    </reaction>
    <physiologicalReaction direction="left-to-right" evidence="3">
        <dbReference type="Rhea" id="RHEA:81120"/>
    </physiologicalReaction>
</comment>
<evidence type="ECO:0000256" key="3">
    <source>
        <dbReference type="ARBA" id="ARBA00047442"/>
    </source>
</evidence>
<feature type="binding site" evidence="11">
    <location>
        <position position="93"/>
    </location>
    <ligand>
        <name>a divalent metal cation</name>
        <dbReference type="ChEBI" id="CHEBI:60240"/>
        <label>1</label>
    </ligand>
</feature>
<evidence type="ECO:0000256" key="9">
    <source>
        <dbReference type="ARBA" id="ARBA00049821"/>
    </source>
</evidence>
<evidence type="ECO:0000256" key="5">
    <source>
        <dbReference type="ARBA" id="ARBA00048249"/>
    </source>
</evidence>
<feature type="binding site" evidence="11">
    <location>
        <position position="236"/>
    </location>
    <ligand>
        <name>a divalent metal cation</name>
        <dbReference type="ChEBI" id="CHEBI:60240"/>
        <label>1</label>
    </ligand>
</feature>
<keyword evidence="14" id="KW-1185">Reference proteome</keyword>
<comment type="similarity">
    <text evidence="12">Belongs to the metallo-dependent hydrolases superfamily. Phosphotriesterase family.</text>
</comment>
<comment type="catalytic activity">
    <reaction evidence="5">
        <text>N-propanoyltaurine + H2O = propanoate + taurine</text>
        <dbReference type="Rhea" id="RHEA:81111"/>
        <dbReference type="ChEBI" id="CHEBI:15377"/>
        <dbReference type="ChEBI" id="CHEBI:17272"/>
        <dbReference type="ChEBI" id="CHEBI:231795"/>
        <dbReference type="ChEBI" id="CHEBI:507393"/>
    </reaction>
    <physiologicalReaction direction="left-to-right" evidence="5">
        <dbReference type="Rhea" id="RHEA:81112"/>
    </physiologicalReaction>
</comment>
<evidence type="ECO:0000313" key="14">
    <source>
        <dbReference type="Proteomes" id="UP001159641"/>
    </source>
</evidence>
<evidence type="ECO:0000256" key="12">
    <source>
        <dbReference type="PROSITE-ProRule" id="PRU00679"/>
    </source>
</evidence>
<evidence type="ECO:0000256" key="6">
    <source>
        <dbReference type="ARBA" id="ARBA00048664"/>
    </source>
</evidence>
<feature type="binding site" evidence="11">
    <location>
        <position position="268"/>
    </location>
    <ligand>
        <name>a divalent metal cation</name>
        <dbReference type="ChEBI" id="CHEBI:60240"/>
        <label>2</label>
    </ligand>
</feature>
<reference evidence="13 14" key="1">
    <citation type="submission" date="2022-11" db="EMBL/GenBank/DDBJ databases">
        <title>Whole genome sequence of Eschrichtius robustus ER-17-0199.</title>
        <authorList>
            <person name="Bruniche-Olsen A."/>
            <person name="Black A.N."/>
            <person name="Fields C.J."/>
            <person name="Walden K."/>
            <person name="Dewoody J.A."/>
        </authorList>
    </citation>
    <scope>NUCLEOTIDE SEQUENCE [LARGE SCALE GENOMIC DNA]</scope>
    <source>
        <strain evidence="13">ER-17-0199</strain>
        <tissue evidence="13">Blubber</tissue>
    </source>
</reference>
<dbReference type="AlphaFoldDB" id="A0AB34GV18"/>